<feature type="signal peptide" evidence="2">
    <location>
        <begin position="1"/>
        <end position="22"/>
    </location>
</feature>
<dbReference type="SUPFAM" id="SSF53474">
    <property type="entry name" value="alpha/beta-Hydrolases"/>
    <property type="match status" value="1"/>
</dbReference>
<sequence length="282" mass="32230">MKTKVIKFAFLLILFCLFQCCISQKTQFGTKTEIRGSKDSAQSIGRISFIKSLDDSEFKEGQFSNGKESLKYRMLSPEKIKLEKKHPLIVVFHGSGAIGTDNKSQMGILSKMWLLPENRKRYPSFVLSPQFPVRSSNYHLDEKLGVPVSESNEYLDLLLKSIDSLSNSNNIDRSRIYVMGFSMGGATTSNAISKRPDLFAAAINISGISQFDNNEKLFRTPIWLVHGSLDTDNFPHSNLKFYEEMKEKGQVLFWEFKDKYHNNILSAKLVDAMPQWLFNQKK</sequence>
<keyword evidence="5" id="KW-1185">Reference proteome</keyword>
<organism evidence="4 5">
    <name type="scientific">Chryseobacterium gotjawalense</name>
    <dbReference type="NCBI Taxonomy" id="3042315"/>
    <lineage>
        <taxon>Bacteria</taxon>
        <taxon>Pseudomonadati</taxon>
        <taxon>Bacteroidota</taxon>
        <taxon>Flavobacteriia</taxon>
        <taxon>Flavobacteriales</taxon>
        <taxon>Weeksellaceae</taxon>
        <taxon>Chryseobacterium group</taxon>
        <taxon>Chryseobacterium</taxon>
    </lineage>
</organism>
<dbReference type="InterPro" id="IPR050955">
    <property type="entry name" value="Plant_Biomass_Hydrol_Est"/>
</dbReference>
<protein>
    <submittedName>
        <fullName evidence="4">Prolyl oligopeptidase family serine peptidase</fullName>
    </submittedName>
</protein>
<evidence type="ECO:0000256" key="2">
    <source>
        <dbReference type="SAM" id="SignalP"/>
    </source>
</evidence>
<dbReference type="EMBL" id="CP124855">
    <property type="protein sequence ID" value="WHF50593.1"/>
    <property type="molecule type" value="Genomic_DNA"/>
</dbReference>
<dbReference type="InterPro" id="IPR001375">
    <property type="entry name" value="Peptidase_S9_cat"/>
</dbReference>
<evidence type="ECO:0000259" key="3">
    <source>
        <dbReference type="Pfam" id="PF00326"/>
    </source>
</evidence>
<feature type="chain" id="PRO_5046605413" evidence="2">
    <location>
        <begin position="23"/>
        <end position="282"/>
    </location>
</feature>
<dbReference type="PANTHER" id="PTHR43037:SF1">
    <property type="entry name" value="BLL1128 PROTEIN"/>
    <property type="match status" value="1"/>
</dbReference>
<name>A0ABY8R9G4_9FLAO</name>
<dbReference type="RefSeq" id="WP_282904011.1">
    <property type="nucleotide sequence ID" value="NZ_CP124855.1"/>
</dbReference>
<evidence type="ECO:0000313" key="4">
    <source>
        <dbReference type="EMBL" id="WHF50593.1"/>
    </source>
</evidence>
<feature type="domain" description="Peptidase S9 prolyl oligopeptidase catalytic" evidence="3">
    <location>
        <begin position="159"/>
        <end position="210"/>
    </location>
</feature>
<accession>A0ABY8R9G4</accession>
<proteinExistence type="predicted"/>
<evidence type="ECO:0000313" key="5">
    <source>
        <dbReference type="Proteomes" id="UP001241656"/>
    </source>
</evidence>
<dbReference type="Proteomes" id="UP001241656">
    <property type="component" value="Chromosome"/>
</dbReference>
<keyword evidence="1 2" id="KW-0732">Signal</keyword>
<dbReference type="InterPro" id="IPR029058">
    <property type="entry name" value="AB_hydrolase_fold"/>
</dbReference>
<gene>
    <name evidence="4" type="ORF">QGN23_09090</name>
</gene>
<reference evidence="4 5" key="1">
    <citation type="submission" date="2023-05" db="EMBL/GenBank/DDBJ databases">
        <title>Genomic insight into Chryseobacterium sp. wdc7 isolated forest soil (Gotjawal).</title>
        <authorList>
            <person name="Park S.-J."/>
        </authorList>
    </citation>
    <scope>NUCLEOTIDE SEQUENCE [LARGE SCALE GENOMIC DNA]</scope>
    <source>
        <strain evidence="5">wdc7</strain>
    </source>
</reference>
<dbReference type="Gene3D" id="3.40.50.1820">
    <property type="entry name" value="alpha/beta hydrolase"/>
    <property type="match status" value="1"/>
</dbReference>
<dbReference type="PANTHER" id="PTHR43037">
    <property type="entry name" value="UNNAMED PRODUCT-RELATED"/>
    <property type="match status" value="1"/>
</dbReference>
<dbReference type="Pfam" id="PF00326">
    <property type="entry name" value="Peptidase_S9"/>
    <property type="match status" value="1"/>
</dbReference>
<evidence type="ECO:0000256" key="1">
    <source>
        <dbReference type="ARBA" id="ARBA00022729"/>
    </source>
</evidence>